<organism evidence="4 5">
    <name type="scientific">Denticeps clupeoides</name>
    <name type="common">denticle herring</name>
    <dbReference type="NCBI Taxonomy" id="299321"/>
    <lineage>
        <taxon>Eukaryota</taxon>
        <taxon>Metazoa</taxon>
        <taxon>Chordata</taxon>
        <taxon>Craniata</taxon>
        <taxon>Vertebrata</taxon>
        <taxon>Euteleostomi</taxon>
        <taxon>Actinopterygii</taxon>
        <taxon>Neopterygii</taxon>
        <taxon>Teleostei</taxon>
        <taxon>Clupei</taxon>
        <taxon>Clupeiformes</taxon>
        <taxon>Denticipitoidei</taxon>
        <taxon>Denticipitidae</taxon>
        <taxon>Denticeps</taxon>
    </lineage>
</organism>
<dbReference type="InterPro" id="IPR039781">
    <property type="entry name" value="Rad21/Rec8-like"/>
</dbReference>
<gene>
    <name evidence="4" type="primary">rec8b</name>
</gene>
<dbReference type="InterPro" id="IPR006910">
    <property type="entry name" value="Rad21_Rec8_N"/>
</dbReference>
<evidence type="ECO:0000259" key="3">
    <source>
        <dbReference type="Pfam" id="PF04825"/>
    </source>
</evidence>
<dbReference type="GO" id="GO:0030893">
    <property type="term" value="C:meiotic cohesin complex"/>
    <property type="evidence" value="ECO:0007669"/>
    <property type="project" value="TreeGrafter"/>
</dbReference>
<comment type="subcellular location">
    <subcellularLocation>
        <location evidence="1">Nucleus</location>
    </subcellularLocation>
</comment>
<reference evidence="4" key="2">
    <citation type="submission" date="2025-08" db="UniProtKB">
        <authorList>
            <consortium name="Ensembl"/>
        </authorList>
    </citation>
    <scope>IDENTIFICATION</scope>
</reference>
<dbReference type="Ensembl" id="ENSDCDT00010019768.1">
    <property type="protein sequence ID" value="ENSDCDP00010018685.1"/>
    <property type="gene ID" value="ENSDCDG00010008453.1"/>
</dbReference>
<evidence type="ECO:0000313" key="5">
    <source>
        <dbReference type="Proteomes" id="UP000694580"/>
    </source>
</evidence>
<accession>A0AAY4BCU1</accession>
<dbReference type="GO" id="GO:0006302">
    <property type="term" value="P:double-strand break repair"/>
    <property type="evidence" value="ECO:0007669"/>
    <property type="project" value="TreeGrafter"/>
</dbReference>
<reference evidence="4 5" key="1">
    <citation type="submission" date="2020-06" db="EMBL/GenBank/DDBJ databases">
        <authorList>
            <consortium name="Wellcome Sanger Institute Data Sharing"/>
        </authorList>
    </citation>
    <scope>NUCLEOTIDE SEQUENCE [LARGE SCALE GENOMIC DNA]</scope>
</reference>
<dbReference type="PANTHER" id="PTHR12585:SF27">
    <property type="entry name" value="MEIOTIC RECOMBINATION PROTEIN REC8 HOMOLOG"/>
    <property type="match status" value="1"/>
</dbReference>
<dbReference type="GO" id="GO:0003682">
    <property type="term" value="F:chromatin binding"/>
    <property type="evidence" value="ECO:0007669"/>
    <property type="project" value="TreeGrafter"/>
</dbReference>
<evidence type="ECO:0000256" key="2">
    <source>
        <dbReference type="ARBA" id="ARBA00023242"/>
    </source>
</evidence>
<proteinExistence type="predicted"/>
<dbReference type="PANTHER" id="PTHR12585">
    <property type="entry name" value="SCC1 / RAD21 FAMILY MEMBER"/>
    <property type="match status" value="1"/>
</dbReference>
<protein>
    <recommendedName>
        <fullName evidence="3">Rad21/Rec8-like protein N-terminal domain-containing protein</fullName>
    </recommendedName>
</protein>
<dbReference type="GeneTree" id="ENSGT00390000011379"/>
<dbReference type="GO" id="GO:0051177">
    <property type="term" value="P:meiotic sister chromatid cohesion"/>
    <property type="evidence" value="ECO:0007669"/>
    <property type="project" value="TreeGrafter"/>
</dbReference>
<reference evidence="4" key="3">
    <citation type="submission" date="2025-09" db="UniProtKB">
        <authorList>
            <consortium name="Ensembl"/>
        </authorList>
    </citation>
    <scope>IDENTIFICATION</scope>
</reference>
<evidence type="ECO:0000256" key="1">
    <source>
        <dbReference type="ARBA" id="ARBA00004123"/>
    </source>
</evidence>
<dbReference type="GO" id="GO:0005634">
    <property type="term" value="C:nucleus"/>
    <property type="evidence" value="ECO:0007669"/>
    <property type="project" value="UniProtKB-SubCell"/>
</dbReference>
<evidence type="ECO:0000313" key="4">
    <source>
        <dbReference type="Ensembl" id="ENSDCDP00010018685.1"/>
    </source>
</evidence>
<name>A0AAY4BCU1_9TELE</name>
<feature type="domain" description="Rad21/Rec8-like protein N-terminal" evidence="3">
    <location>
        <begin position="1"/>
        <end position="112"/>
    </location>
</feature>
<sequence length="504" mass="57547">MFYYPYVLRRHSGCFSTIWLAATKGVKVTRREVLKVNIGRTCEDIMDYVTVKVSPLHPSLPRPRFSLYLSSQLQYGVVLVYHRQCVFLLEETQQTIEKLLRTERHFHIDMQEPDRLALNYPNALTLLEEAEGALEPFFGVMGVELPRPCELTWPWQFLEAPTPQSVGLAASPECITLKEEELVAIPVADFGGAELPEATAQEIDMLLEQRDPFVEDEKRTVESVVKDGGWRSDEETGRPVEVAMETTPPPMTLPTTTETSEVDRVIERVAEQDLERSRRRLIFADQHIQISQDEMQERVQNTTVNTQSLVCFFPPLRFTKYSQSIAGRPHVHFCTLHLLIHPRLQSLWQQGAVVLPILHADASNGEEEEEVGSEPRVERSVEEKEIARRARESSLKEVNGSASEVLLDVSKEDKPQDLILPTRWSPSEDTRFHMEAILEEPGVDLPEREPESDMKDLTSESLLRYVFDVGCVTFESVLPPEADRRTAAHMFYNLLGMLKLHEIS</sequence>
<keyword evidence="5" id="KW-1185">Reference proteome</keyword>
<keyword evidence="2" id="KW-0539">Nucleus</keyword>
<dbReference type="Proteomes" id="UP000694580">
    <property type="component" value="Chromosome 2"/>
</dbReference>
<dbReference type="Pfam" id="PF04825">
    <property type="entry name" value="Rad21_Rec8_N"/>
    <property type="match status" value="1"/>
</dbReference>
<dbReference type="AlphaFoldDB" id="A0AAY4BCU1"/>